<evidence type="ECO:0000259" key="4">
    <source>
        <dbReference type="PROSITE" id="PS50021"/>
    </source>
</evidence>
<dbReference type="InterPro" id="IPR004953">
    <property type="entry name" value="EB1_C"/>
</dbReference>
<proteinExistence type="predicted"/>
<dbReference type="InterPro" id="IPR000225">
    <property type="entry name" value="Armadillo"/>
</dbReference>
<accession>A0ABN7AQ80</accession>
<name>A0ABN7AQ80_9HEMI</name>
<dbReference type="EMBL" id="AP028912">
    <property type="protein sequence ID" value="BES93075.1"/>
    <property type="molecule type" value="Genomic_DNA"/>
</dbReference>
<dbReference type="Gene3D" id="1.10.418.10">
    <property type="entry name" value="Calponin-like domain"/>
    <property type="match status" value="1"/>
</dbReference>
<dbReference type="SUPFAM" id="SSF48371">
    <property type="entry name" value="ARM repeat"/>
    <property type="match status" value="2"/>
</dbReference>
<feature type="repeat" description="ARM" evidence="1">
    <location>
        <begin position="1045"/>
        <end position="1087"/>
    </location>
</feature>
<evidence type="ECO:0000256" key="1">
    <source>
        <dbReference type="PROSITE-ProRule" id="PRU00259"/>
    </source>
</evidence>
<dbReference type="InterPro" id="IPR036133">
    <property type="entry name" value="EB1_C_sf"/>
</dbReference>
<dbReference type="SMART" id="SM00185">
    <property type="entry name" value="ARM"/>
    <property type="match status" value="3"/>
</dbReference>
<feature type="domain" description="Calponin-homology (CH)" evidence="4">
    <location>
        <begin position="14"/>
        <end position="116"/>
    </location>
</feature>
<dbReference type="PROSITE" id="PS50021">
    <property type="entry name" value="CH"/>
    <property type="match status" value="1"/>
</dbReference>
<feature type="region of interest" description="Disordered" evidence="3">
    <location>
        <begin position="440"/>
        <end position="486"/>
    </location>
</feature>
<dbReference type="Gene3D" id="1.20.5.1430">
    <property type="match status" value="1"/>
</dbReference>
<dbReference type="PROSITE" id="PS51230">
    <property type="entry name" value="EB1_C"/>
    <property type="match status" value="1"/>
</dbReference>
<evidence type="ECO:0000313" key="7">
    <source>
        <dbReference type="Proteomes" id="UP001307889"/>
    </source>
</evidence>
<evidence type="ECO:0000259" key="5">
    <source>
        <dbReference type="PROSITE" id="PS51230"/>
    </source>
</evidence>
<dbReference type="InterPro" id="IPR036872">
    <property type="entry name" value="CH_dom_sf"/>
</dbReference>
<dbReference type="PANTHER" id="PTHR21356:SF1">
    <property type="entry name" value="ARMADILLO REPEAT-CONTAINING PROTEIN 2"/>
    <property type="match status" value="1"/>
</dbReference>
<dbReference type="Pfam" id="PF00307">
    <property type="entry name" value="CH"/>
    <property type="match status" value="1"/>
</dbReference>
<dbReference type="InterPro" id="IPR016024">
    <property type="entry name" value="ARM-type_fold"/>
</dbReference>
<dbReference type="PANTHER" id="PTHR21356">
    <property type="entry name" value="ARMADILLO REPEAT CONTAINING 2"/>
    <property type="match status" value="1"/>
</dbReference>
<organism evidence="6 7">
    <name type="scientific">Nesidiocoris tenuis</name>
    <dbReference type="NCBI Taxonomy" id="355587"/>
    <lineage>
        <taxon>Eukaryota</taxon>
        <taxon>Metazoa</taxon>
        <taxon>Ecdysozoa</taxon>
        <taxon>Arthropoda</taxon>
        <taxon>Hexapoda</taxon>
        <taxon>Insecta</taxon>
        <taxon>Pterygota</taxon>
        <taxon>Neoptera</taxon>
        <taxon>Paraneoptera</taxon>
        <taxon>Hemiptera</taxon>
        <taxon>Heteroptera</taxon>
        <taxon>Panheteroptera</taxon>
        <taxon>Cimicomorpha</taxon>
        <taxon>Miridae</taxon>
        <taxon>Dicyphina</taxon>
        <taxon>Nesidiocoris</taxon>
    </lineage>
</organism>
<dbReference type="Gene3D" id="1.25.10.10">
    <property type="entry name" value="Leucine-rich Repeat Variant"/>
    <property type="match status" value="2"/>
</dbReference>
<gene>
    <name evidence="6" type="ORF">NTJ_05884</name>
</gene>
<dbReference type="InterPro" id="IPR001715">
    <property type="entry name" value="CH_dom"/>
</dbReference>
<dbReference type="InterPro" id="IPR011989">
    <property type="entry name" value="ARM-like"/>
</dbReference>
<sequence length="1201" mass="135141">MVVNVTATSVNTDTLSRHEMLAWINQFLVEKHHKIENLCSGAAYCVAMERLFPNCIPVKRIKMKANQEHEYIQNYKLLQQIFKRYGVDKDVPVSRLVRGKFQDNFEFLQWFKKFYDANAGYRHPAVAQKIPSGSGDARSRGNEGGPPSTTPVIIRRATYSKDECSQKPESASSSDKNTRPEEEMHQKRIDDLLAEIEYYKQEIGEMDKDVTFYFNKLRMVEDLCQNERHQSPLMEDILKILWATEDGYAPREETTELPTAVRARGKTPRPDALFNRYPGSGLSPEASDRLWCTPVLPSATCAVMDIHKTPFYKAPGCLLKTSAEIIKEARAEMAATTRPVNTKRPFTPTERQRTLFGAVKAGTSRPPSSISLKAVKFQDVETVKLPPLRGNSGLRGSLKSAAWRLPELPRTHLSLTNLPEEVEIEPPSDAWIQQNILRETHSSPQERTEFSGPSKLRSLSSLYREKPGSISSARNKNYQRRKSNYRILGLKSDSRNSCSIEESDENEDTQTLTIHHPPEKKSFFKPPAIYALHAKKNDKKAFGDVTTEDNRINEKKDLQCKSVLKEDPILNIVNQINDGYKGEKPSIDEEKLIALLEWLFEKIKADSSVRGNVKTSSAILKCVYKYVETASDTVLLHISKVILALKVVGPNLSSVTKLIFKVSRNDLNDKLFLQGGILEIFVESLGRASPIDDAEACIYGYGALKFLTMNHQLLLVALKLGILDLMVLHLKIVNTARLELITLPEQTSHALFQLTGTLRNVASEELTLPHFVKTGAVGQICTTMELFCADLDLVSNLARTISILSTHDECCDSIIYHDNSFRSIVKIFNKYPGRQDIIVRFGYALGNIIAKSDHARIKLYTEPGAMSAILNLIQNYLDKDLELMQCPHGDTGLVSPEWASDGSVEDVIIKMIRIVANMSMNPTVGCAMTCVSYEEDKDPLFYNCTQQARDGGKFVDLLLMALRRKSIAESEELVMSTLSSLNNLSYYALPEMSAEGPFVLRQIEITQVLSTMLLTKNEESMIESTRVLGNLSRSKEVRDYLLEIGSIPQLVDCLSHSNKELVFTTTGVLVNLMADWDKRLALKEVDGVQKLINVLKNCDGDWKLASLICQALWNFCIDSTHLYKALGVQPTNSLLTVLVDLLDEEKLFGIKEDTDIPEKIAESCEYRLWEQFANVATNLLEKIELYLESLQAFDGAIDSKT</sequence>
<dbReference type="Proteomes" id="UP001307889">
    <property type="component" value="Chromosome 4"/>
</dbReference>
<feature type="compositionally biased region" description="Basic and acidic residues" evidence="3">
    <location>
        <begin position="440"/>
        <end position="449"/>
    </location>
</feature>
<dbReference type="InterPro" id="IPR038905">
    <property type="entry name" value="ARMC2"/>
</dbReference>
<dbReference type="CDD" id="cd00014">
    <property type="entry name" value="CH_SF"/>
    <property type="match status" value="1"/>
</dbReference>
<feature type="region of interest" description="Disordered" evidence="3">
    <location>
        <begin position="127"/>
        <end position="185"/>
    </location>
</feature>
<evidence type="ECO:0000256" key="2">
    <source>
        <dbReference type="PROSITE-ProRule" id="PRU00576"/>
    </source>
</evidence>
<dbReference type="SUPFAM" id="SSF47576">
    <property type="entry name" value="Calponin-homology domain, CH-domain"/>
    <property type="match status" value="1"/>
</dbReference>
<feature type="domain" description="EB1 C-terminal" evidence="5">
    <location>
        <begin position="181"/>
        <end position="250"/>
    </location>
</feature>
<dbReference type="Pfam" id="PF03271">
    <property type="entry name" value="EB1"/>
    <property type="match status" value="1"/>
</dbReference>
<reference evidence="6 7" key="1">
    <citation type="submission" date="2023-09" db="EMBL/GenBank/DDBJ databases">
        <title>Nesidiocoris tenuis whole genome shotgun sequence.</title>
        <authorList>
            <person name="Shibata T."/>
            <person name="Shimoda M."/>
            <person name="Kobayashi T."/>
            <person name="Uehara T."/>
        </authorList>
    </citation>
    <scope>NUCLEOTIDE SEQUENCE [LARGE SCALE GENOMIC DNA]</scope>
    <source>
        <strain evidence="6 7">Japan</strain>
    </source>
</reference>
<keyword evidence="2" id="KW-0493">Microtubule</keyword>
<dbReference type="PROSITE" id="PS50176">
    <property type="entry name" value="ARM_REPEAT"/>
    <property type="match status" value="1"/>
</dbReference>
<keyword evidence="7" id="KW-1185">Reference proteome</keyword>
<feature type="compositionally biased region" description="Basic and acidic residues" evidence="3">
    <location>
        <begin position="176"/>
        <end position="185"/>
    </location>
</feature>
<evidence type="ECO:0000256" key="3">
    <source>
        <dbReference type="SAM" id="MobiDB-lite"/>
    </source>
</evidence>
<dbReference type="SUPFAM" id="SSF140612">
    <property type="entry name" value="EB1 dimerisation domain-like"/>
    <property type="match status" value="1"/>
</dbReference>
<protein>
    <submittedName>
        <fullName evidence="6">Armadillo repeat containing 2</fullName>
    </submittedName>
</protein>
<evidence type="ECO:0000313" key="6">
    <source>
        <dbReference type="EMBL" id="BES93075.1"/>
    </source>
</evidence>